<gene>
    <name evidence="1" type="ORF">CFAM422_002465</name>
</gene>
<accession>A0A9P4XML3</accession>
<name>A0A9P4XML3_9HYPO</name>
<keyword evidence="2" id="KW-1185">Reference proteome</keyword>
<protein>
    <submittedName>
        <fullName evidence="1">Uncharacterized protein</fullName>
    </submittedName>
</protein>
<dbReference type="EMBL" id="QLNT01000003">
    <property type="protein sequence ID" value="KAF3075358.1"/>
    <property type="molecule type" value="Genomic_DNA"/>
</dbReference>
<dbReference type="Proteomes" id="UP000801864">
    <property type="component" value="Unassembled WGS sequence"/>
</dbReference>
<dbReference type="AlphaFoldDB" id="A0A9P4XML3"/>
<comment type="caution">
    <text evidence="1">The sequence shown here is derived from an EMBL/GenBank/DDBJ whole genome shotgun (WGS) entry which is preliminary data.</text>
</comment>
<reference evidence="1 2" key="1">
    <citation type="submission" date="2018-06" db="EMBL/GenBank/DDBJ databases">
        <title>Genome analysis of cellulolytic fungus Trichoderma lentiforme CFAM-422.</title>
        <authorList>
            <person name="Steindorff A.S."/>
            <person name="Formighieri E.F."/>
            <person name="Midorikawa G.E.O."/>
            <person name="Tamietti M.S."/>
            <person name="Ramos E.Z."/>
            <person name="Silva A.S."/>
            <person name="Bon E.P.S."/>
            <person name="Mendes T.D."/>
            <person name="Damaso M.C.T."/>
            <person name="Favaro L.C.L."/>
        </authorList>
    </citation>
    <scope>NUCLEOTIDE SEQUENCE [LARGE SCALE GENOMIC DNA]</scope>
    <source>
        <strain evidence="1 2">CFAM-422</strain>
    </source>
</reference>
<sequence length="790" mass="88864">MSDETWMGCTVQQKSDGGCIILSPDSTPLLETEDAPKTMSKKDDQGNVVDSIRDDEFAKFKLLARCTFLSDGSDNENNTEANQPSSKNLSRLEQELKGTTVNGKTYVSTAYLGFAAEMEGPVFMRKEFWSTHNSDNYSQLPLPKSKRGRRSTIEELISGPVHEHVLLFNLKGVSLKCGLSSSSPTVKHQDVIPHYLATTEANLVMLKRLVSGEPLETFLTTPEDRKAYDLYVEQLIQGLKRGAAITPFWFKTPPVLSDVPPGLNHSGRFPADTKSRGDDNQHLAEFTCNPYLATQNVSPKVAPGFVYAAALAEAFEYPPELIRLLKEFALQYPNDFLPLRLMFLACHLWVDIITHSDLRLEWFMSERKYGGTGFNEVPKVSLAAFIIYFAHWLSWTESMGLSEHPHPFRFVSKACESGQAHSGFAVNEDHIPQDRVIALMRKVTFRIPNVSIHERITLHPSSVPGTKMPPMHDSSFLEYPHRIPLALTGLPHLGYLGLPNYTRLKLDSQDRPLKKLAKHPEKILRSHYLPYFVNSSHFGNPGTRLRTPSDLSKGVLTTFSQISPFWKPNIPRSDLELSCNPSASPVHSSQWTDTGSQVTQPPRESLFYAPLLESWSKVPGQAHWAWKHGLQLLKDLPEEERQDETFKKLISTAQTQHNQDISLLNECLSSLYTLEDLSDYDLYITVPTAFGRFIGLPPPQDGVVDAWAEHFLTIEEPSPQVKCISMILGHLRSAKANPSFIPHLRPLIQRTAQQLMGMSDALEARDWLGSQWGFLFPQFTLTHNTASDCL</sequence>
<evidence type="ECO:0000313" key="1">
    <source>
        <dbReference type="EMBL" id="KAF3075358.1"/>
    </source>
</evidence>
<organism evidence="1 2">
    <name type="scientific">Trichoderma lentiforme</name>
    <dbReference type="NCBI Taxonomy" id="1567552"/>
    <lineage>
        <taxon>Eukaryota</taxon>
        <taxon>Fungi</taxon>
        <taxon>Dikarya</taxon>
        <taxon>Ascomycota</taxon>
        <taxon>Pezizomycotina</taxon>
        <taxon>Sordariomycetes</taxon>
        <taxon>Hypocreomycetidae</taxon>
        <taxon>Hypocreales</taxon>
        <taxon>Hypocreaceae</taxon>
        <taxon>Trichoderma</taxon>
    </lineage>
</organism>
<evidence type="ECO:0000313" key="2">
    <source>
        <dbReference type="Proteomes" id="UP000801864"/>
    </source>
</evidence>
<proteinExistence type="predicted"/>